<name>A0ABW2TVR1_9PSEU</name>
<evidence type="ECO:0000313" key="2">
    <source>
        <dbReference type="EMBL" id="MFC7617975.1"/>
    </source>
</evidence>
<proteinExistence type="predicted"/>
<dbReference type="EMBL" id="JBHTEY010000004">
    <property type="protein sequence ID" value="MFC7617975.1"/>
    <property type="molecule type" value="Genomic_DNA"/>
</dbReference>
<gene>
    <name evidence="2" type="ORF">ACFQV2_35825</name>
</gene>
<reference evidence="3" key="1">
    <citation type="journal article" date="2019" name="Int. J. Syst. Evol. Microbiol.">
        <title>The Global Catalogue of Microorganisms (GCM) 10K type strain sequencing project: providing services to taxonomists for standard genome sequencing and annotation.</title>
        <authorList>
            <consortium name="The Broad Institute Genomics Platform"/>
            <consortium name="The Broad Institute Genome Sequencing Center for Infectious Disease"/>
            <person name="Wu L."/>
            <person name="Ma J."/>
        </authorList>
    </citation>
    <scope>NUCLEOTIDE SEQUENCE [LARGE SCALE GENOMIC DNA]</scope>
    <source>
        <strain evidence="3">JCM 17695</strain>
    </source>
</reference>
<accession>A0ABW2TVR1</accession>
<protein>
    <submittedName>
        <fullName evidence="2">Uncharacterized protein</fullName>
    </submittedName>
</protein>
<evidence type="ECO:0000256" key="1">
    <source>
        <dbReference type="SAM" id="MobiDB-lite"/>
    </source>
</evidence>
<feature type="region of interest" description="Disordered" evidence="1">
    <location>
        <begin position="41"/>
        <end position="62"/>
    </location>
</feature>
<keyword evidence="3" id="KW-1185">Reference proteome</keyword>
<organism evidence="2 3">
    <name type="scientific">Actinokineospora soli</name>
    <dbReference type="NCBI Taxonomy" id="1048753"/>
    <lineage>
        <taxon>Bacteria</taxon>
        <taxon>Bacillati</taxon>
        <taxon>Actinomycetota</taxon>
        <taxon>Actinomycetes</taxon>
        <taxon>Pseudonocardiales</taxon>
        <taxon>Pseudonocardiaceae</taxon>
        <taxon>Actinokineospora</taxon>
    </lineage>
</organism>
<comment type="caution">
    <text evidence="2">The sequence shown here is derived from an EMBL/GenBank/DDBJ whole genome shotgun (WGS) entry which is preliminary data.</text>
</comment>
<dbReference type="Proteomes" id="UP001596512">
    <property type="component" value="Unassembled WGS sequence"/>
</dbReference>
<evidence type="ECO:0000313" key="3">
    <source>
        <dbReference type="Proteomes" id="UP001596512"/>
    </source>
</evidence>
<sequence>MSGTQPAIGFVAVRPDRRDAAAGVAFTLAAPGLPSPALTSSAIDFQDFPPTAPQSDGSSWRQVPEGVGAWNSAIDAGAFGDVAPAAGLLDPPTGPVALRRTAEGLVAEGAKPGELIVTPDGVLGVAGPRGLVDTRLSALGEVEVAISGVKGRIDDAGRFTAGGAVHPTNRVMLVRDGAMVVVGRISDAQDGWRVERAVDPDDAPATALRVGSR</sequence>